<evidence type="ECO:0000313" key="6">
    <source>
        <dbReference type="Proteomes" id="UP000261520"/>
    </source>
</evidence>
<evidence type="ECO:0000256" key="3">
    <source>
        <dbReference type="ARBA" id="ARBA00038160"/>
    </source>
</evidence>
<dbReference type="SUPFAM" id="SSF53927">
    <property type="entry name" value="Cytidine deaminase-like"/>
    <property type="match status" value="1"/>
</dbReference>
<dbReference type="SMR" id="A0A3B4AD24"/>
<evidence type="ECO:0000313" key="5">
    <source>
        <dbReference type="Ensembl" id="ENSPMGP00000014967.1"/>
    </source>
</evidence>
<keyword evidence="6" id="KW-1185">Reference proteome</keyword>
<dbReference type="FunFam" id="3.40.140.10:FF:000062">
    <property type="entry name" value="tRNA-specific adenosine deaminase-like protein 3"/>
    <property type="match status" value="1"/>
</dbReference>
<evidence type="ECO:0000259" key="4">
    <source>
        <dbReference type="PROSITE" id="PS51747"/>
    </source>
</evidence>
<evidence type="ECO:0000256" key="1">
    <source>
        <dbReference type="ARBA" id="ARBA00001947"/>
    </source>
</evidence>
<reference evidence="5" key="2">
    <citation type="submission" date="2025-09" db="UniProtKB">
        <authorList>
            <consortium name="Ensembl"/>
        </authorList>
    </citation>
    <scope>IDENTIFICATION</scope>
</reference>
<dbReference type="AlphaFoldDB" id="A0A3B4AD24"/>
<sequence>MFKFGTMEPERKRLKISDCDVDSWEVVPVLSDELSQDVELVDAFAAPILDKKQTSKLVQQLNTLHPLTSLAHLKRVRACKNKDSPHALEILICSVNDADEPCHFDCSNAGLGEPFAVKIPRTPPLTRRQFEQASEHWPTCFHEVKQVTAALRGELFNAKQKAQMRDYMMLAIDSAKAGKDLGMSAVGAVVVDPSSDKVIAVGHDCSKDHPLQHAVMVCIDLVAKSQGGGCYTYEKYPGCKFNSPDLENKTPQPYICTGYDLYVTKEPCVLCAMALVHSRIGRVFFGIRSEDGAMGTKFKIHTRKDLNHRFEVFKGVLARLPLISTELKVKRRRS</sequence>
<dbReference type="GO" id="GO:0005634">
    <property type="term" value="C:nucleus"/>
    <property type="evidence" value="ECO:0007669"/>
    <property type="project" value="TreeGrafter"/>
</dbReference>
<comment type="similarity">
    <text evidence="3">Belongs to the cytidine and deoxycytidylate deaminase family. ADAT3 subfamily.</text>
</comment>
<protein>
    <recommendedName>
        <fullName evidence="4">CMP/dCMP-type deaminase domain-containing protein</fullName>
    </recommendedName>
</protein>
<dbReference type="InterPro" id="IPR016193">
    <property type="entry name" value="Cytidine_deaminase-like"/>
</dbReference>
<comment type="cofactor">
    <cofactor evidence="1">
        <name>Zn(2+)</name>
        <dbReference type="ChEBI" id="CHEBI:29105"/>
    </cofactor>
</comment>
<dbReference type="GO" id="GO:0052717">
    <property type="term" value="F:tRNA-specific adenosine-34 deaminase activity"/>
    <property type="evidence" value="ECO:0007669"/>
    <property type="project" value="TreeGrafter"/>
</dbReference>
<dbReference type="InterPro" id="IPR002125">
    <property type="entry name" value="CMP_dCMP_dom"/>
</dbReference>
<keyword evidence="2" id="KW-0819">tRNA processing</keyword>
<dbReference type="Proteomes" id="UP000261520">
    <property type="component" value="Unplaced"/>
</dbReference>
<dbReference type="PANTHER" id="PTHR11079">
    <property type="entry name" value="CYTOSINE DEAMINASE FAMILY MEMBER"/>
    <property type="match status" value="1"/>
</dbReference>
<dbReference type="GO" id="GO:0005737">
    <property type="term" value="C:cytoplasm"/>
    <property type="evidence" value="ECO:0007669"/>
    <property type="project" value="TreeGrafter"/>
</dbReference>
<dbReference type="CDD" id="cd01285">
    <property type="entry name" value="nucleoside_deaminase"/>
    <property type="match status" value="1"/>
</dbReference>
<name>A0A3B4AD24_9GOBI</name>
<dbReference type="GO" id="GO:0008033">
    <property type="term" value="P:tRNA processing"/>
    <property type="evidence" value="ECO:0007669"/>
    <property type="project" value="UniProtKB-KW"/>
</dbReference>
<accession>A0A3B4AD24</accession>
<dbReference type="PANTHER" id="PTHR11079:SF156">
    <property type="entry name" value="INACTIVE TRNA-SPECIFIC ADENOSINE DEAMINASE-LIKE PROTEIN 3-RELATED"/>
    <property type="match status" value="1"/>
</dbReference>
<dbReference type="STRING" id="409849.ENSPMGP00000014967"/>
<dbReference type="Gene3D" id="3.40.140.10">
    <property type="entry name" value="Cytidine Deaminase, domain 2"/>
    <property type="match status" value="1"/>
</dbReference>
<feature type="domain" description="CMP/dCMP-type deaminase" evidence="4">
    <location>
        <begin position="162"/>
        <end position="313"/>
    </location>
</feature>
<evidence type="ECO:0000256" key="2">
    <source>
        <dbReference type="ARBA" id="ARBA00022694"/>
    </source>
</evidence>
<organism evidence="5 6">
    <name type="scientific">Periophthalmus magnuspinnatus</name>
    <dbReference type="NCBI Taxonomy" id="409849"/>
    <lineage>
        <taxon>Eukaryota</taxon>
        <taxon>Metazoa</taxon>
        <taxon>Chordata</taxon>
        <taxon>Craniata</taxon>
        <taxon>Vertebrata</taxon>
        <taxon>Euteleostomi</taxon>
        <taxon>Actinopterygii</taxon>
        <taxon>Neopterygii</taxon>
        <taxon>Teleostei</taxon>
        <taxon>Neoteleostei</taxon>
        <taxon>Acanthomorphata</taxon>
        <taxon>Gobiaria</taxon>
        <taxon>Gobiiformes</taxon>
        <taxon>Gobioidei</taxon>
        <taxon>Gobiidae</taxon>
        <taxon>Oxudercinae</taxon>
        <taxon>Periophthalmus</taxon>
    </lineage>
</organism>
<dbReference type="Ensembl" id="ENSPMGT00000015953.1">
    <property type="protein sequence ID" value="ENSPMGP00000014967.1"/>
    <property type="gene ID" value="ENSPMGG00000012263.1"/>
</dbReference>
<proteinExistence type="inferred from homology"/>
<dbReference type="PROSITE" id="PS51747">
    <property type="entry name" value="CYT_DCMP_DEAMINASES_2"/>
    <property type="match status" value="1"/>
</dbReference>
<reference evidence="5" key="1">
    <citation type="submission" date="2025-08" db="UniProtKB">
        <authorList>
            <consortium name="Ensembl"/>
        </authorList>
    </citation>
    <scope>IDENTIFICATION</scope>
</reference>
<dbReference type="Pfam" id="PF00383">
    <property type="entry name" value="dCMP_cyt_deam_1"/>
    <property type="match status" value="1"/>
</dbReference>